<dbReference type="Pfam" id="PF00903">
    <property type="entry name" value="Glyoxalase"/>
    <property type="match status" value="1"/>
</dbReference>
<dbReference type="RefSeq" id="WP_040451739.1">
    <property type="nucleotide sequence ID" value="NZ_CM011002.1"/>
</dbReference>
<evidence type="ECO:0000259" key="1">
    <source>
        <dbReference type="Pfam" id="PF00903"/>
    </source>
</evidence>
<evidence type="ECO:0000313" key="3">
    <source>
        <dbReference type="Proteomes" id="UP000004703"/>
    </source>
</evidence>
<evidence type="ECO:0000313" key="2">
    <source>
        <dbReference type="EMBL" id="EEE46454.2"/>
    </source>
</evidence>
<protein>
    <recommendedName>
        <fullName evidence="1">Glyoxalase/fosfomycin resistance/dioxygenase domain-containing protein</fullName>
    </recommendedName>
</protein>
<organism evidence="2 3">
    <name type="scientific">Roseibium alexandrii (strain DSM 17067 / NCIMB 14079 / DFL-11)</name>
    <name type="common">Labrenzia alexandrii</name>
    <dbReference type="NCBI Taxonomy" id="244592"/>
    <lineage>
        <taxon>Bacteria</taxon>
        <taxon>Pseudomonadati</taxon>
        <taxon>Pseudomonadota</taxon>
        <taxon>Alphaproteobacteria</taxon>
        <taxon>Hyphomicrobiales</taxon>
        <taxon>Stappiaceae</taxon>
        <taxon>Roseibium</taxon>
    </lineage>
</organism>
<dbReference type="EMBL" id="ACCU02000003">
    <property type="protein sequence ID" value="EEE46454.2"/>
    <property type="molecule type" value="Genomic_DNA"/>
</dbReference>
<comment type="caution">
    <text evidence="2">The sequence shown here is derived from an EMBL/GenBank/DDBJ whole genome shotgun (WGS) entry which is preliminary data.</text>
</comment>
<dbReference type="InterPro" id="IPR004360">
    <property type="entry name" value="Glyas_Fos-R_dOase_dom"/>
</dbReference>
<dbReference type="InterPro" id="IPR029068">
    <property type="entry name" value="Glyas_Bleomycin-R_OHBP_Dase"/>
</dbReference>
<dbReference type="AlphaFoldDB" id="A0A5E8H301"/>
<proteinExistence type="predicted"/>
<feature type="domain" description="Glyoxalase/fosfomycin resistance/dioxygenase" evidence="1">
    <location>
        <begin position="11"/>
        <end position="45"/>
    </location>
</feature>
<dbReference type="Gene3D" id="3.10.180.10">
    <property type="entry name" value="2,3-Dihydroxybiphenyl 1,2-Dioxygenase, domain 1"/>
    <property type="match status" value="1"/>
</dbReference>
<reference evidence="2 3" key="2">
    <citation type="submission" date="2013-04" db="EMBL/GenBank/DDBJ databases">
        <authorList>
            <person name="Fiebig A."/>
            <person name="Pradella S."/>
            <person name="Wagner-Doebler I."/>
        </authorList>
    </citation>
    <scope>NUCLEOTIDE SEQUENCE [LARGE SCALE GENOMIC DNA]</scope>
    <source>
        <strain evidence="3">DSM 17067 / NCIMB 14079 / DFL-11</strain>
    </source>
</reference>
<dbReference type="Proteomes" id="UP000004703">
    <property type="component" value="Chromosome"/>
</dbReference>
<gene>
    <name evidence="2" type="ORF">SADFL11_3743</name>
</gene>
<dbReference type="SUPFAM" id="SSF54593">
    <property type="entry name" value="Glyoxalase/Bleomycin resistance protein/Dihydroxybiphenyl dioxygenase"/>
    <property type="match status" value="1"/>
</dbReference>
<reference evidence="2 3" key="1">
    <citation type="submission" date="2008-01" db="EMBL/GenBank/DDBJ databases">
        <authorList>
            <person name="Wagner-Dobler I."/>
            <person name="Ferriera S."/>
            <person name="Johnson J."/>
            <person name="Kravitz S."/>
            <person name="Beeson K."/>
            <person name="Sutton G."/>
            <person name="Rogers Y.-H."/>
            <person name="Friedman R."/>
            <person name="Frazier M."/>
            <person name="Venter J.C."/>
        </authorList>
    </citation>
    <scope>NUCLEOTIDE SEQUENCE [LARGE SCALE GENOMIC DNA]</scope>
    <source>
        <strain evidence="3">DSM 17067 / NCIMB 14079 / DFL-11</strain>
    </source>
</reference>
<sequence>MSHDFVRFVELQHLQVFVYDLDYASDFYREVFGFIEMQTHRGLHDESFAAWFGMQGRAKEFGLDFRFMFYPDVLSLKLVSVADDETPKRHRAFRAEEYRLSRRTEALGPVSMVVEDIDETFKLLKRVEEERKYPITLFGDPKSCDTIEDSQIEASANSALSGQDEILEDIRKAFPTRANFGMLDPFGVNWIMCKDVI</sequence>
<accession>A0A5E8H301</accession>
<name>A0A5E8H301_ROSAD</name>